<gene>
    <name evidence="2" type="ORF">ACFSNB_13370</name>
</gene>
<accession>A0ABW5CD33</accession>
<feature type="signal peptide" evidence="1">
    <location>
        <begin position="1"/>
        <end position="21"/>
    </location>
</feature>
<evidence type="ECO:0000313" key="3">
    <source>
        <dbReference type="Proteomes" id="UP001597296"/>
    </source>
</evidence>
<reference evidence="3" key="1">
    <citation type="journal article" date="2019" name="Int. J. Syst. Evol. Microbiol.">
        <title>The Global Catalogue of Microorganisms (GCM) 10K type strain sequencing project: providing services to taxonomists for standard genome sequencing and annotation.</title>
        <authorList>
            <consortium name="The Broad Institute Genomics Platform"/>
            <consortium name="The Broad Institute Genome Sequencing Center for Infectious Disease"/>
            <person name="Wu L."/>
            <person name="Ma J."/>
        </authorList>
    </citation>
    <scope>NUCLEOTIDE SEQUENCE [LARGE SCALE GENOMIC DNA]</scope>
    <source>
        <strain evidence="3">KCTC 15012</strain>
    </source>
</reference>
<sequence length="79" mass="8674">MSTIQTIADLISLWPSAAALAAAMDEKPTTVRMWAARDSIPADRWLTLVEVSQKQGVEGINLYLLARIAARRKCGRYAA</sequence>
<name>A0ABW5CD33_9PROT</name>
<dbReference type="Proteomes" id="UP001597296">
    <property type="component" value="Unassembled WGS sequence"/>
</dbReference>
<feature type="chain" id="PRO_5046558731" evidence="1">
    <location>
        <begin position="22"/>
        <end position="79"/>
    </location>
</feature>
<keyword evidence="1" id="KW-0732">Signal</keyword>
<keyword evidence="3" id="KW-1185">Reference proteome</keyword>
<dbReference type="NCBIfam" id="NF046037">
    <property type="entry name" value="carphisopro"/>
    <property type="match status" value="1"/>
</dbReference>
<protein>
    <submittedName>
        <fullName evidence="2">Carph-isopro domain-containing protein</fullName>
    </submittedName>
</protein>
<dbReference type="RefSeq" id="WP_377317367.1">
    <property type="nucleotide sequence ID" value="NZ_JBHUIY010000028.1"/>
</dbReference>
<organism evidence="2 3">
    <name type="scientific">Phaeospirillum tilakii</name>
    <dbReference type="NCBI Taxonomy" id="741673"/>
    <lineage>
        <taxon>Bacteria</taxon>
        <taxon>Pseudomonadati</taxon>
        <taxon>Pseudomonadota</taxon>
        <taxon>Alphaproteobacteria</taxon>
        <taxon>Rhodospirillales</taxon>
        <taxon>Rhodospirillaceae</taxon>
        <taxon>Phaeospirillum</taxon>
    </lineage>
</organism>
<dbReference type="InterPro" id="IPR059216">
    <property type="entry name" value="LeuA_carph_isopro_dom"/>
</dbReference>
<evidence type="ECO:0000313" key="2">
    <source>
        <dbReference type="EMBL" id="MFD2234796.1"/>
    </source>
</evidence>
<dbReference type="EMBL" id="JBHUIY010000028">
    <property type="protein sequence ID" value="MFD2234796.1"/>
    <property type="molecule type" value="Genomic_DNA"/>
</dbReference>
<proteinExistence type="predicted"/>
<comment type="caution">
    <text evidence="2">The sequence shown here is derived from an EMBL/GenBank/DDBJ whole genome shotgun (WGS) entry which is preliminary data.</text>
</comment>
<evidence type="ECO:0000256" key="1">
    <source>
        <dbReference type="SAM" id="SignalP"/>
    </source>
</evidence>